<organism evidence="2 3">
    <name type="scientific">Acrasis kona</name>
    <dbReference type="NCBI Taxonomy" id="1008807"/>
    <lineage>
        <taxon>Eukaryota</taxon>
        <taxon>Discoba</taxon>
        <taxon>Heterolobosea</taxon>
        <taxon>Tetramitia</taxon>
        <taxon>Eutetramitia</taxon>
        <taxon>Acrasidae</taxon>
        <taxon>Acrasis</taxon>
    </lineage>
</organism>
<dbReference type="GO" id="GO:0005886">
    <property type="term" value="C:plasma membrane"/>
    <property type="evidence" value="ECO:0007669"/>
    <property type="project" value="TreeGrafter"/>
</dbReference>
<dbReference type="InterPro" id="IPR037191">
    <property type="entry name" value="VPS9_dom_sf"/>
</dbReference>
<dbReference type="GO" id="GO:0000149">
    <property type="term" value="F:SNARE binding"/>
    <property type="evidence" value="ECO:0007669"/>
    <property type="project" value="TreeGrafter"/>
</dbReference>
<dbReference type="GO" id="GO:0005770">
    <property type="term" value="C:late endosome"/>
    <property type="evidence" value="ECO:0007669"/>
    <property type="project" value="TreeGrafter"/>
</dbReference>
<dbReference type="GO" id="GO:0097422">
    <property type="term" value="C:tubular endosome"/>
    <property type="evidence" value="ECO:0007669"/>
    <property type="project" value="TreeGrafter"/>
</dbReference>
<dbReference type="Proteomes" id="UP001431209">
    <property type="component" value="Unassembled WGS sequence"/>
</dbReference>
<feature type="domain" description="VPS9" evidence="1">
    <location>
        <begin position="247"/>
        <end position="382"/>
    </location>
</feature>
<dbReference type="GO" id="GO:0005769">
    <property type="term" value="C:early endosome"/>
    <property type="evidence" value="ECO:0007669"/>
    <property type="project" value="TreeGrafter"/>
</dbReference>
<dbReference type="GO" id="GO:0030133">
    <property type="term" value="C:transport vesicle"/>
    <property type="evidence" value="ECO:0007669"/>
    <property type="project" value="TreeGrafter"/>
</dbReference>
<dbReference type="Pfam" id="PF02204">
    <property type="entry name" value="VPS9"/>
    <property type="match status" value="1"/>
</dbReference>
<reference evidence="2 3" key="1">
    <citation type="submission" date="2024-03" db="EMBL/GenBank/DDBJ databases">
        <title>The Acrasis kona genome and developmental transcriptomes reveal deep origins of eukaryotic multicellular pathways.</title>
        <authorList>
            <person name="Sheikh S."/>
            <person name="Fu C.-J."/>
            <person name="Brown M.W."/>
            <person name="Baldauf S.L."/>
        </authorList>
    </citation>
    <scope>NUCLEOTIDE SEQUENCE [LARGE SCALE GENOMIC DNA]</scope>
    <source>
        <strain evidence="2 3">ATCC MYA-3509</strain>
    </source>
</reference>
<gene>
    <name evidence="2" type="ORF">AKO1_011193</name>
</gene>
<accession>A0AAW2YVM8</accession>
<dbReference type="InterPro" id="IPR003123">
    <property type="entry name" value="VPS9"/>
</dbReference>
<proteinExistence type="predicted"/>
<keyword evidence="3" id="KW-1185">Reference proteome</keyword>
<dbReference type="SUPFAM" id="SSF109993">
    <property type="entry name" value="VPS9 domain"/>
    <property type="match status" value="1"/>
</dbReference>
<sequence length="464" mass="53185">MSAPEDNQKCTILIPPDNQVQLVLDTFSTPKVKQFVRGHILKESPLFLGQFVTEDGKHVREEFSIRSNKQALFSKNNQDDVSKIRHLEVIRGFAESLTVTVIHATTFYSANFNSYNIWHIDKCLHERHQEIESNAKKDESGQGDKAKMHPETVGEYKLYLKQFDENLYNLVQRHVQGFNNSYLLINGYHNQAVQKIVELYEQILSSQQYITSSQLSEDELTLKLSINSILIDGIFFKFHPFWLRSFQTLDDELLHRMDALNQKSMGDFGVPTLFQADQTLAHHILLILPHVNTPIEKLRIISKVIRQISETSSEQGTLTSDELVPILAYVVVQSKCPHLVSDCELVSKLQIPELDNTEYGFSLVSLQGALQVIQEECPELIIQPTTPTNIKASDMKSPNQVEPETLYRALTMPESHFKLNHNRSVHHSVSDESVEEMILKRKSMSSQVIRMFDEKSEIHESDLL</sequence>
<dbReference type="EMBL" id="JAOPGA020000733">
    <property type="protein sequence ID" value="KAL0481134.1"/>
    <property type="molecule type" value="Genomic_DNA"/>
</dbReference>
<dbReference type="SMART" id="SM00167">
    <property type="entry name" value="VPS9"/>
    <property type="match status" value="1"/>
</dbReference>
<dbReference type="InterPro" id="IPR051248">
    <property type="entry name" value="UPF0507/Ank_repeat_27"/>
</dbReference>
<dbReference type="GO" id="GO:0005085">
    <property type="term" value="F:guanyl-nucleotide exchange factor activity"/>
    <property type="evidence" value="ECO:0007669"/>
    <property type="project" value="TreeGrafter"/>
</dbReference>
<comment type="caution">
    <text evidence="2">The sequence shown here is derived from an EMBL/GenBank/DDBJ whole genome shotgun (WGS) entry which is preliminary data.</text>
</comment>
<dbReference type="AlphaFoldDB" id="A0AAW2YVM8"/>
<dbReference type="PANTHER" id="PTHR24170">
    <property type="entry name" value="ANKYRIN REPEAT DOMAIN-CONTAINING PROTEIN 27"/>
    <property type="match status" value="1"/>
</dbReference>
<evidence type="ECO:0000313" key="3">
    <source>
        <dbReference type="Proteomes" id="UP001431209"/>
    </source>
</evidence>
<dbReference type="PROSITE" id="PS51205">
    <property type="entry name" value="VPS9"/>
    <property type="match status" value="1"/>
</dbReference>
<dbReference type="PANTHER" id="PTHR24170:SF1">
    <property type="entry name" value="DOMAIN PROTEIN, PUTATIVE (AFU_ORTHOLOGUE AFUA_1G09870)-RELATED"/>
    <property type="match status" value="1"/>
</dbReference>
<dbReference type="Gene3D" id="1.20.1050.80">
    <property type="entry name" value="VPS9 domain"/>
    <property type="match status" value="1"/>
</dbReference>
<protein>
    <recommendedName>
        <fullName evidence="1">VPS9 domain-containing protein</fullName>
    </recommendedName>
</protein>
<name>A0AAW2YVM8_9EUKA</name>
<evidence type="ECO:0000313" key="2">
    <source>
        <dbReference type="EMBL" id="KAL0481134.1"/>
    </source>
</evidence>
<dbReference type="GO" id="GO:0045022">
    <property type="term" value="P:early endosome to late endosome transport"/>
    <property type="evidence" value="ECO:0007669"/>
    <property type="project" value="TreeGrafter"/>
</dbReference>
<evidence type="ECO:0000259" key="1">
    <source>
        <dbReference type="PROSITE" id="PS51205"/>
    </source>
</evidence>